<evidence type="ECO:0000256" key="3">
    <source>
        <dbReference type="ARBA" id="ARBA00022989"/>
    </source>
</evidence>
<comment type="subcellular location">
    <subcellularLocation>
        <location evidence="1">Membrane</location>
        <topology evidence="1">Multi-pass membrane protein</topology>
    </subcellularLocation>
</comment>
<feature type="transmembrane region" description="Helical" evidence="5">
    <location>
        <begin position="12"/>
        <end position="45"/>
    </location>
</feature>
<dbReference type="InterPro" id="IPR002810">
    <property type="entry name" value="NfeD-like_C"/>
</dbReference>
<reference evidence="7 8" key="1">
    <citation type="submission" date="2016-11" db="EMBL/GenBank/DDBJ databases">
        <authorList>
            <person name="Jaros S."/>
            <person name="Januszkiewicz K."/>
            <person name="Wedrychowicz H."/>
        </authorList>
    </citation>
    <scope>NUCLEOTIDE SEQUENCE [LARGE SCALE GENOMIC DNA]</scope>
    <source>
        <strain evidence="7 8">KHT3</strain>
    </source>
</reference>
<keyword evidence="2 5" id="KW-0812">Transmembrane</keyword>
<keyword evidence="7" id="KW-0645">Protease</keyword>
<keyword evidence="7" id="KW-0378">Hydrolase</keyword>
<name>A0A1M6XDY0_XYLRU</name>
<proteinExistence type="predicted"/>
<dbReference type="GO" id="GO:0008233">
    <property type="term" value="F:peptidase activity"/>
    <property type="evidence" value="ECO:0007669"/>
    <property type="project" value="UniProtKB-KW"/>
</dbReference>
<dbReference type="GO" id="GO:0005886">
    <property type="term" value="C:plasma membrane"/>
    <property type="evidence" value="ECO:0007669"/>
    <property type="project" value="TreeGrafter"/>
</dbReference>
<keyword evidence="3 5" id="KW-1133">Transmembrane helix</keyword>
<organism evidence="7 8">
    <name type="scientific">Xylanibacter ruminicola</name>
    <name type="common">Prevotella ruminicola</name>
    <dbReference type="NCBI Taxonomy" id="839"/>
    <lineage>
        <taxon>Bacteria</taxon>
        <taxon>Pseudomonadati</taxon>
        <taxon>Bacteroidota</taxon>
        <taxon>Bacteroidia</taxon>
        <taxon>Bacteroidales</taxon>
        <taxon>Prevotellaceae</taxon>
        <taxon>Xylanibacter</taxon>
    </lineage>
</organism>
<dbReference type="EMBL" id="FRBD01000020">
    <property type="protein sequence ID" value="SHL04128.1"/>
    <property type="molecule type" value="Genomic_DNA"/>
</dbReference>
<accession>A0A1M6XDY0</accession>
<dbReference type="PANTHER" id="PTHR33507">
    <property type="entry name" value="INNER MEMBRANE PROTEIN YBBJ"/>
    <property type="match status" value="1"/>
</dbReference>
<dbReference type="AlphaFoldDB" id="A0A1M6XDY0"/>
<dbReference type="InterPro" id="IPR012340">
    <property type="entry name" value="NA-bd_OB-fold"/>
</dbReference>
<gene>
    <name evidence="7" type="ORF">SAMN05216463_1209</name>
</gene>
<evidence type="ECO:0000256" key="2">
    <source>
        <dbReference type="ARBA" id="ARBA00022692"/>
    </source>
</evidence>
<evidence type="ECO:0000313" key="7">
    <source>
        <dbReference type="EMBL" id="SHL04128.1"/>
    </source>
</evidence>
<evidence type="ECO:0000313" key="8">
    <source>
        <dbReference type="Proteomes" id="UP000184130"/>
    </source>
</evidence>
<sequence>MIDYIMQHLWQLWAVVAVICLILELTAGDFFIFCFAIGAAAAAIIAALGAGIYIQIAVFAIVTLLSLFYVRPFAKRYLHKGEDKRVSNADALMGREGRVVETVKAGGYGRVQIDGDIWKSVTHEQADIPEGASVRVVGRESTIITVESIH</sequence>
<dbReference type="Pfam" id="PF01957">
    <property type="entry name" value="NfeD"/>
    <property type="match status" value="1"/>
</dbReference>
<evidence type="ECO:0000256" key="1">
    <source>
        <dbReference type="ARBA" id="ARBA00004141"/>
    </source>
</evidence>
<evidence type="ECO:0000256" key="4">
    <source>
        <dbReference type="ARBA" id="ARBA00023136"/>
    </source>
</evidence>
<dbReference type="Proteomes" id="UP000184130">
    <property type="component" value="Unassembled WGS sequence"/>
</dbReference>
<dbReference type="RefSeq" id="WP_073210207.1">
    <property type="nucleotide sequence ID" value="NZ_FRBD01000020.1"/>
</dbReference>
<evidence type="ECO:0000259" key="6">
    <source>
        <dbReference type="Pfam" id="PF01957"/>
    </source>
</evidence>
<dbReference type="PANTHER" id="PTHR33507:SF3">
    <property type="entry name" value="INNER MEMBRANE PROTEIN YBBJ"/>
    <property type="match status" value="1"/>
</dbReference>
<dbReference type="SUPFAM" id="SSF141322">
    <property type="entry name" value="NfeD domain-like"/>
    <property type="match status" value="1"/>
</dbReference>
<dbReference type="OrthoDB" id="1119931at2"/>
<feature type="transmembrane region" description="Helical" evidence="5">
    <location>
        <begin position="51"/>
        <end position="70"/>
    </location>
</feature>
<dbReference type="GO" id="GO:0006508">
    <property type="term" value="P:proteolysis"/>
    <property type="evidence" value="ECO:0007669"/>
    <property type="project" value="UniProtKB-KW"/>
</dbReference>
<dbReference type="InterPro" id="IPR052165">
    <property type="entry name" value="Membrane_assoc_protease"/>
</dbReference>
<evidence type="ECO:0000256" key="5">
    <source>
        <dbReference type="SAM" id="Phobius"/>
    </source>
</evidence>
<protein>
    <submittedName>
        <fullName evidence="7">Membrane protein implicated in regulation of membrane protease activity</fullName>
    </submittedName>
</protein>
<keyword evidence="4 5" id="KW-0472">Membrane</keyword>
<feature type="domain" description="NfeD-like C-terminal" evidence="6">
    <location>
        <begin position="89"/>
        <end position="147"/>
    </location>
</feature>
<dbReference type="Gene3D" id="2.40.50.140">
    <property type="entry name" value="Nucleic acid-binding proteins"/>
    <property type="match status" value="1"/>
</dbReference>